<gene>
    <name evidence="7" type="ORF">COS61_01805</name>
</gene>
<evidence type="ECO:0000313" key="7">
    <source>
        <dbReference type="EMBL" id="PIU98361.1"/>
    </source>
</evidence>
<keyword evidence="5" id="KW-0460">Magnesium</keyword>
<dbReference type="InterPro" id="IPR029044">
    <property type="entry name" value="Nucleotide-diphossugar_trans"/>
</dbReference>
<dbReference type="Proteomes" id="UP000228949">
    <property type="component" value="Unassembled WGS sequence"/>
</dbReference>
<reference evidence="8" key="1">
    <citation type="submission" date="2017-09" db="EMBL/GenBank/DDBJ databases">
        <title>Depth-based differentiation of microbial function through sediment-hosted aquifers and enrichment of novel symbionts in the deep terrestrial subsurface.</title>
        <authorList>
            <person name="Probst A.J."/>
            <person name="Ladd B."/>
            <person name="Jarett J.K."/>
            <person name="Geller-Mcgrath D.E."/>
            <person name="Sieber C.M.K."/>
            <person name="Emerson J.B."/>
            <person name="Anantharaman K."/>
            <person name="Thomas B.C."/>
            <person name="Malmstrom R."/>
            <person name="Stieglmeier M."/>
            <person name="Klingl A."/>
            <person name="Woyke T."/>
            <person name="Ryan C.M."/>
            <person name="Banfield J.F."/>
        </authorList>
    </citation>
    <scope>NUCLEOTIDE SEQUENCE [LARGE SCALE GENOMIC DNA]</scope>
</reference>
<dbReference type="PANTHER" id="PTHR48090">
    <property type="entry name" value="UNDECAPRENYL-PHOSPHATE 4-DEOXY-4-FORMAMIDO-L-ARABINOSE TRANSFERASE-RELATED"/>
    <property type="match status" value="1"/>
</dbReference>
<accession>A0A2M7B5G5</accession>
<evidence type="ECO:0000256" key="4">
    <source>
        <dbReference type="ARBA" id="ARBA00022679"/>
    </source>
</evidence>
<dbReference type="EMBL" id="PEVJ01000044">
    <property type="protein sequence ID" value="PIU98361.1"/>
    <property type="molecule type" value="Genomic_DNA"/>
</dbReference>
<keyword evidence="4" id="KW-0808">Transferase</keyword>
<feature type="domain" description="Glycosyltransferase 2-like" evidence="6">
    <location>
        <begin position="32"/>
        <end position="190"/>
    </location>
</feature>
<dbReference type="InterPro" id="IPR001173">
    <property type="entry name" value="Glyco_trans_2-like"/>
</dbReference>
<dbReference type="GO" id="GO:0016757">
    <property type="term" value="F:glycosyltransferase activity"/>
    <property type="evidence" value="ECO:0007669"/>
    <property type="project" value="UniProtKB-KW"/>
</dbReference>
<dbReference type="CDD" id="cd04179">
    <property type="entry name" value="DPM_DPG-synthase_like"/>
    <property type="match status" value="1"/>
</dbReference>
<sequence>MKKWSEKIKEYQPALRCGFFYIRMTRMNKSVSIIVPAYNEEAKLKPTVDSILERLENNMVSDFEIIIFDDASTDKTGEIADKLAKQISQIRVIHNPKNMNLGFNIARGFQLAIKEYVGFVPGDNETAPEALDNIFQAIGKADIVAPFIQNPEVRPWGRRFLSRTYVMIINTAFGLKIRYYNGMCYFKTAMVKKVKVSTNGFAYMTEILVKLLKSGANFIEVPMINRVRERGATKAFRLKNIVSVFKTFLTLFWEVQILKKRVILL</sequence>
<comment type="caution">
    <text evidence="7">The sequence shown here is derived from an EMBL/GenBank/DDBJ whole genome shotgun (WGS) entry which is preliminary data.</text>
</comment>
<protein>
    <recommendedName>
        <fullName evidence="6">Glycosyltransferase 2-like domain-containing protein</fullName>
    </recommendedName>
</protein>
<comment type="similarity">
    <text evidence="2">Belongs to the glycosyltransferase 2 family.</text>
</comment>
<organism evidence="7 8">
    <name type="scientific">Candidatus Wolfebacteria bacterium CG03_land_8_20_14_0_80_40_12</name>
    <dbReference type="NCBI Taxonomy" id="1975069"/>
    <lineage>
        <taxon>Bacteria</taxon>
        <taxon>Candidatus Wolfeibacteriota</taxon>
    </lineage>
</organism>
<evidence type="ECO:0000256" key="3">
    <source>
        <dbReference type="ARBA" id="ARBA00022676"/>
    </source>
</evidence>
<dbReference type="SUPFAM" id="SSF53448">
    <property type="entry name" value="Nucleotide-diphospho-sugar transferases"/>
    <property type="match status" value="1"/>
</dbReference>
<proteinExistence type="inferred from homology"/>
<evidence type="ECO:0000259" key="6">
    <source>
        <dbReference type="Pfam" id="PF00535"/>
    </source>
</evidence>
<evidence type="ECO:0000256" key="1">
    <source>
        <dbReference type="ARBA" id="ARBA00001946"/>
    </source>
</evidence>
<dbReference type="PANTHER" id="PTHR48090:SF10">
    <property type="entry name" value="GLUCOSYL-3-PHOSPHOGLYCERATE SYNTHASE"/>
    <property type="match status" value="1"/>
</dbReference>
<evidence type="ECO:0000256" key="5">
    <source>
        <dbReference type="ARBA" id="ARBA00022842"/>
    </source>
</evidence>
<evidence type="ECO:0000313" key="8">
    <source>
        <dbReference type="Proteomes" id="UP000228949"/>
    </source>
</evidence>
<dbReference type="InterPro" id="IPR050256">
    <property type="entry name" value="Glycosyltransferase_2"/>
</dbReference>
<name>A0A2M7B5G5_9BACT</name>
<evidence type="ECO:0000256" key="2">
    <source>
        <dbReference type="ARBA" id="ARBA00006739"/>
    </source>
</evidence>
<dbReference type="AlphaFoldDB" id="A0A2M7B5G5"/>
<comment type="cofactor">
    <cofactor evidence="1">
        <name>Mg(2+)</name>
        <dbReference type="ChEBI" id="CHEBI:18420"/>
    </cofactor>
</comment>
<dbReference type="Pfam" id="PF00535">
    <property type="entry name" value="Glycos_transf_2"/>
    <property type="match status" value="1"/>
</dbReference>
<keyword evidence="3" id="KW-0328">Glycosyltransferase</keyword>
<dbReference type="Gene3D" id="3.90.550.10">
    <property type="entry name" value="Spore Coat Polysaccharide Biosynthesis Protein SpsA, Chain A"/>
    <property type="match status" value="1"/>
</dbReference>